<evidence type="ECO:0000256" key="1">
    <source>
        <dbReference type="ARBA" id="ARBA00004571"/>
    </source>
</evidence>
<dbReference type="PROSITE" id="PS52016">
    <property type="entry name" value="TONB_DEPENDENT_REC_3"/>
    <property type="match status" value="1"/>
</dbReference>
<dbReference type="GO" id="GO:0015344">
    <property type="term" value="F:siderophore uptake transmembrane transporter activity"/>
    <property type="evidence" value="ECO:0007669"/>
    <property type="project" value="TreeGrafter"/>
</dbReference>
<dbReference type="InterPro" id="IPR039426">
    <property type="entry name" value="TonB-dep_rcpt-like"/>
</dbReference>
<dbReference type="Pfam" id="PF14905">
    <property type="entry name" value="OMP_b-brl_3"/>
    <property type="match status" value="1"/>
</dbReference>
<reference evidence="11 12" key="1">
    <citation type="journal article" date="2015" name="Int. J. Syst. Evol. Microbiol.">
        <title>Hyunsoonleella pacifica sp. nov., isolated from seawater of South Pacific Gyre.</title>
        <authorList>
            <person name="Gao X."/>
            <person name="Zhang Z."/>
            <person name="Dai X."/>
            <person name="Zhang X.H."/>
        </authorList>
    </citation>
    <scope>NUCLEOTIDE SEQUENCE [LARGE SCALE GENOMIC DNA]</scope>
    <source>
        <strain evidence="11 12">SW033</strain>
    </source>
</reference>
<comment type="subcellular location">
    <subcellularLocation>
        <location evidence="1 8">Cell outer membrane</location>
        <topology evidence="1 8">Multi-pass membrane protein</topology>
    </subcellularLocation>
</comment>
<dbReference type="Pfam" id="PF07715">
    <property type="entry name" value="Plug"/>
    <property type="match status" value="1"/>
</dbReference>
<comment type="caution">
    <text evidence="11">The sequence shown here is derived from an EMBL/GenBank/DDBJ whole genome shotgun (WGS) entry which is preliminary data.</text>
</comment>
<dbReference type="AlphaFoldDB" id="A0A4Q9FW34"/>
<dbReference type="InterPro" id="IPR041700">
    <property type="entry name" value="OMP_b-brl_3"/>
</dbReference>
<accession>A0A4Q9FW34</accession>
<keyword evidence="3 8" id="KW-1134">Transmembrane beta strand</keyword>
<evidence type="ECO:0000256" key="7">
    <source>
        <dbReference type="ARBA" id="ARBA00023237"/>
    </source>
</evidence>
<keyword evidence="2 8" id="KW-0813">Transport</keyword>
<dbReference type="PANTHER" id="PTHR30069">
    <property type="entry name" value="TONB-DEPENDENT OUTER MEMBRANE RECEPTOR"/>
    <property type="match status" value="1"/>
</dbReference>
<dbReference type="OrthoDB" id="9764669at2"/>
<dbReference type="RefSeq" id="WP_130935321.1">
    <property type="nucleotide sequence ID" value="NZ_BMEE01000001.1"/>
</dbReference>
<evidence type="ECO:0000256" key="4">
    <source>
        <dbReference type="ARBA" id="ARBA00022692"/>
    </source>
</evidence>
<dbReference type="PANTHER" id="PTHR30069:SF29">
    <property type="entry name" value="HEMOGLOBIN AND HEMOGLOBIN-HAPTOGLOBIN-BINDING PROTEIN 1-RELATED"/>
    <property type="match status" value="1"/>
</dbReference>
<evidence type="ECO:0000256" key="8">
    <source>
        <dbReference type="PROSITE-ProRule" id="PRU01360"/>
    </source>
</evidence>
<evidence type="ECO:0000256" key="2">
    <source>
        <dbReference type="ARBA" id="ARBA00022448"/>
    </source>
</evidence>
<dbReference type="SUPFAM" id="SSF56935">
    <property type="entry name" value="Porins"/>
    <property type="match status" value="1"/>
</dbReference>
<sequence length="716" mass="81209">MILNKKYLTIYFSFFLVGYSFSQETSRKDGDSIKVETLEEVVLTGQYNPQSIKKSVFEVNVINRKQIDMLAGNNLADVLNQSLNLNIIPNANTGKSTVQMFGLDGQYFKILVDNIPLVNDEGLGNNTDLTQINLDDIKQIEIVEGSMGVQYGANAVSGVINIITKKNSKYKWDVSTFTQEETVSNEYALFSEGRHIQSLRIGHQLTDKINVSANYNRNDFNGFLDDRQGPYYELNDGLRGFLWLPKIQNTGKALINFSGDNFQSFYKFEYFDEQIDRFSSQVTENFNASTNTTNPVGTDAIFNSIRFFHHLNFSGKLKQQINYDVSFSYQSQKRDVEMFKYRIRTREKFDVNAFEFQSRNVWYSRGNFSNFFNSKNFKTQLGYEINNTNGFVSQEAGSFDGENIRRELGNYDVFASSEINITPKISIRPGARLIASTLFKPRTAVSLISKYNLKNDLELRVLVGSSPRLPNYAELYTYFVDANHDVRGNADLLPEQGASIFAHIKKKFSFGKAETPIRLQSKLSFNYLNVEDRIELSIINNNPLQFQYINIDAFKTIGAFFRNTLIYNSLRASFGLGYSGQSKVLDSRTLANDDYLFALQANANASYRFDKIGLVASAFFKFNGPVQQFVQQQDANNQTILVRGEQAGFSMLDASFRKDFANKALQLTLGARNLFNITQVNTTAIEGGAHSGPASNILLGYGRSYFLKLLYNIKSN</sequence>
<keyword evidence="6 8" id="KW-0472">Membrane</keyword>
<protein>
    <submittedName>
        <fullName evidence="11">TonB-dependent receptor</fullName>
    </submittedName>
</protein>
<feature type="domain" description="TonB-dependent receptor plug" evidence="9">
    <location>
        <begin position="53"/>
        <end position="159"/>
    </location>
</feature>
<dbReference type="Gene3D" id="2.40.170.20">
    <property type="entry name" value="TonB-dependent receptor, beta-barrel domain"/>
    <property type="match status" value="1"/>
</dbReference>
<gene>
    <name evidence="11" type="ORF">EYD46_01705</name>
</gene>
<keyword evidence="12" id="KW-1185">Reference proteome</keyword>
<dbReference type="Proteomes" id="UP000292372">
    <property type="component" value="Unassembled WGS sequence"/>
</dbReference>
<dbReference type="InterPro" id="IPR036942">
    <property type="entry name" value="Beta-barrel_TonB_sf"/>
</dbReference>
<organism evidence="11 12">
    <name type="scientific">Hyunsoonleella pacifica</name>
    <dbReference type="NCBI Taxonomy" id="1080224"/>
    <lineage>
        <taxon>Bacteria</taxon>
        <taxon>Pseudomonadati</taxon>
        <taxon>Bacteroidota</taxon>
        <taxon>Flavobacteriia</taxon>
        <taxon>Flavobacteriales</taxon>
        <taxon>Flavobacteriaceae</taxon>
    </lineage>
</organism>
<dbReference type="Gene3D" id="2.170.130.10">
    <property type="entry name" value="TonB-dependent receptor, plug domain"/>
    <property type="match status" value="1"/>
</dbReference>
<keyword evidence="7 8" id="KW-0998">Cell outer membrane</keyword>
<evidence type="ECO:0000259" key="10">
    <source>
        <dbReference type="Pfam" id="PF14905"/>
    </source>
</evidence>
<dbReference type="GO" id="GO:0044718">
    <property type="term" value="P:siderophore transmembrane transport"/>
    <property type="evidence" value="ECO:0007669"/>
    <property type="project" value="TreeGrafter"/>
</dbReference>
<evidence type="ECO:0000256" key="6">
    <source>
        <dbReference type="ARBA" id="ARBA00023136"/>
    </source>
</evidence>
<keyword evidence="5" id="KW-0732">Signal</keyword>
<proteinExistence type="inferred from homology"/>
<dbReference type="InterPro" id="IPR037066">
    <property type="entry name" value="Plug_dom_sf"/>
</dbReference>
<keyword evidence="11" id="KW-0675">Receptor</keyword>
<evidence type="ECO:0000256" key="5">
    <source>
        <dbReference type="ARBA" id="ARBA00022729"/>
    </source>
</evidence>
<dbReference type="GO" id="GO:0009279">
    <property type="term" value="C:cell outer membrane"/>
    <property type="evidence" value="ECO:0007669"/>
    <property type="project" value="UniProtKB-SubCell"/>
</dbReference>
<evidence type="ECO:0000313" key="12">
    <source>
        <dbReference type="Proteomes" id="UP000292372"/>
    </source>
</evidence>
<keyword evidence="4 8" id="KW-0812">Transmembrane</keyword>
<evidence type="ECO:0000256" key="3">
    <source>
        <dbReference type="ARBA" id="ARBA00022452"/>
    </source>
</evidence>
<evidence type="ECO:0000313" key="11">
    <source>
        <dbReference type="EMBL" id="TBN18805.1"/>
    </source>
</evidence>
<dbReference type="EMBL" id="SIRS01000001">
    <property type="protein sequence ID" value="TBN18805.1"/>
    <property type="molecule type" value="Genomic_DNA"/>
</dbReference>
<name>A0A4Q9FW34_9FLAO</name>
<comment type="similarity">
    <text evidence="8">Belongs to the TonB-dependent receptor family.</text>
</comment>
<feature type="domain" description="Outer membrane protein beta-barrel" evidence="10">
    <location>
        <begin position="450"/>
        <end position="684"/>
    </location>
</feature>
<dbReference type="InterPro" id="IPR012910">
    <property type="entry name" value="Plug_dom"/>
</dbReference>
<evidence type="ECO:0000259" key="9">
    <source>
        <dbReference type="Pfam" id="PF07715"/>
    </source>
</evidence>